<dbReference type="RefSeq" id="XP_009052079.1">
    <property type="nucleotide sequence ID" value="XM_009053831.1"/>
</dbReference>
<sequence>MMFLVSLMLGLVCVEGMRELLIDGSCTFEGKTYNNNEVIDTNPCRPLQCINGQVPILIIDCVSAPCVDYEVRSGDCCATCPNGPNCRLPDGTLLPGDETRTLDDGRNCFCLRSYSFGIGPRNPDALCINRPAPRE</sequence>
<dbReference type="GO" id="GO:0030514">
    <property type="term" value="P:negative regulation of BMP signaling pathway"/>
    <property type="evidence" value="ECO:0007669"/>
    <property type="project" value="TreeGrafter"/>
</dbReference>
<dbReference type="KEGG" id="lgi:LOTGIDRAFT_239157"/>
<evidence type="ECO:0000256" key="1">
    <source>
        <dbReference type="SAM" id="SignalP"/>
    </source>
</evidence>
<accession>V4AQV9</accession>
<evidence type="ECO:0008006" key="4">
    <source>
        <dbReference type="Google" id="ProtNLM"/>
    </source>
</evidence>
<dbReference type="EMBL" id="KB201306">
    <property type="protein sequence ID" value="ESO97215.1"/>
    <property type="molecule type" value="Genomic_DNA"/>
</dbReference>
<dbReference type="GO" id="GO:0032281">
    <property type="term" value="C:AMPA glutamate receptor complex"/>
    <property type="evidence" value="ECO:0007669"/>
    <property type="project" value="TreeGrafter"/>
</dbReference>
<dbReference type="AlphaFoldDB" id="V4AQV9"/>
<feature type="chain" id="PRO_5004717402" description="VWFC domain-containing protein" evidence="1">
    <location>
        <begin position="17"/>
        <end position="135"/>
    </location>
</feature>
<protein>
    <recommendedName>
        <fullName evidence="4">VWFC domain-containing protein</fullName>
    </recommendedName>
</protein>
<dbReference type="PANTHER" id="PTHR46252:SF3">
    <property type="entry name" value="KIELIN_CHORDIN-LIKE PROTEIN"/>
    <property type="match status" value="1"/>
</dbReference>
<dbReference type="GeneID" id="20250976"/>
<organism evidence="2 3">
    <name type="scientific">Lottia gigantea</name>
    <name type="common">Giant owl limpet</name>
    <dbReference type="NCBI Taxonomy" id="225164"/>
    <lineage>
        <taxon>Eukaryota</taxon>
        <taxon>Metazoa</taxon>
        <taxon>Spiralia</taxon>
        <taxon>Lophotrochozoa</taxon>
        <taxon>Mollusca</taxon>
        <taxon>Gastropoda</taxon>
        <taxon>Patellogastropoda</taxon>
        <taxon>Lottioidea</taxon>
        <taxon>Lottiidae</taxon>
        <taxon>Lottia</taxon>
    </lineage>
</organism>
<dbReference type="GO" id="GO:0045202">
    <property type="term" value="C:synapse"/>
    <property type="evidence" value="ECO:0007669"/>
    <property type="project" value="UniProtKB-SubCell"/>
</dbReference>
<dbReference type="Gene3D" id="2.10.70.10">
    <property type="entry name" value="Complement Module, domain 1"/>
    <property type="match status" value="1"/>
</dbReference>
<evidence type="ECO:0000313" key="3">
    <source>
        <dbReference type="Proteomes" id="UP000030746"/>
    </source>
</evidence>
<feature type="signal peptide" evidence="1">
    <location>
        <begin position="1"/>
        <end position="16"/>
    </location>
</feature>
<dbReference type="PANTHER" id="PTHR46252">
    <property type="entry name" value="BRORIN FAMILY MEMBER"/>
    <property type="match status" value="1"/>
</dbReference>
<keyword evidence="3" id="KW-1185">Reference proteome</keyword>
<dbReference type="InterPro" id="IPR042979">
    <property type="entry name" value="VWC2/VWC2L"/>
</dbReference>
<gene>
    <name evidence="2" type="ORF">LOTGIDRAFT_239157</name>
</gene>
<dbReference type="GO" id="GO:0005615">
    <property type="term" value="C:extracellular space"/>
    <property type="evidence" value="ECO:0007669"/>
    <property type="project" value="TreeGrafter"/>
</dbReference>
<dbReference type="SUPFAM" id="SSF57603">
    <property type="entry name" value="FnI-like domain"/>
    <property type="match status" value="1"/>
</dbReference>
<evidence type="ECO:0000313" key="2">
    <source>
        <dbReference type="EMBL" id="ESO97215.1"/>
    </source>
</evidence>
<dbReference type="Proteomes" id="UP000030746">
    <property type="component" value="Unassembled WGS sequence"/>
</dbReference>
<dbReference type="OMA" id="CAGPECI"/>
<dbReference type="OrthoDB" id="6106821at2759"/>
<dbReference type="CTD" id="20250976"/>
<dbReference type="Pfam" id="PF23334">
    <property type="entry name" value="VWC2L_2nd"/>
    <property type="match status" value="1"/>
</dbReference>
<name>V4AQV9_LOTGI</name>
<dbReference type="HOGENOM" id="CLU_1909053_0_0_1"/>
<reference evidence="2 3" key="1">
    <citation type="journal article" date="2013" name="Nature">
        <title>Insights into bilaterian evolution from three spiralian genomes.</title>
        <authorList>
            <person name="Simakov O."/>
            <person name="Marletaz F."/>
            <person name="Cho S.J."/>
            <person name="Edsinger-Gonzales E."/>
            <person name="Havlak P."/>
            <person name="Hellsten U."/>
            <person name="Kuo D.H."/>
            <person name="Larsson T."/>
            <person name="Lv J."/>
            <person name="Arendt D."/>
            <person name="Savage R."/>
            <person name="Osoegawa K."/>
            <person name="de Jong P."/>
            <person name="Grimwood J."/>
            <person name="Chapman J.A."/>
            <person name="Shapiro H."/>
            <person name="Aerts A."/>
            <person name="Otillar R.P."/>
            <person name="Terry A.Y."/>
            <person name="Boore J.L."/>
            <person name="Grigoriev I.V."/>
            <person name="Lindberg D.R."/>
            <person name="Seaver E.C."/>
            <person name="Weisblat D.A."/>
            <person name="Putnam N.H."/>
            <person name="Rokhsar D.S."/>
        </authorList>
    </citation>
    <scope>NUCLEOTIDE SEQUENCE [LARGE SCALE GENOMIC DNA]</scope>
</reference>
<proteinExistence type="predicted"/>
<keyword evidence="1" id="KW-0732">Signal</keyword>